<dbReference type="InterPro" id="IPR046347">
    <property type="entry name" value="bZIP_sf"/>
</dbReference>
<name>A0ABQ8WEH1_PENCH</name>
<evidence type="ECO:0008006" key="4">
    <source>
        <dbReference type="Google" id="ProtNLM"/>
    </source>
</evidence>
<evidence type="ECO:0000256" key="1">
    <source>
        <dbReference type="SAM" id="Coils"/>
    </source>
</evidence>
<accession>A0ABQ8WEH1</accession>
<evidence type="ECO:0000313" key="2">
    <source>
        <dbReference type="EMBL" id="KAJ5265007.1"/>
    </source>
</evidence>
<evidence type="ECO:0000313" key="3">
    <source>
        <dbReference type="Proteomes" id="UP001220256"/>
    </source>
</evidence>
<dbReference type="EMBL" id="JAPVEB010000004">
    <property type="protein sequence ID" value="KAJ5265007.1"/>
    <property type="molecule type" value="Genomic_DNA"/>
</dbReference>
<reference evidence="2 3" key="1">
    <citation type="journal article" date="2023" name="IMA Fungus">
        <title>Comparative genomic study of the Penicillium genus elucidates a diverse pangenome and 15 lateral gene transfer events.</title>
        <authorList>
            <person name="Petersen C."/>
            <person name="Sorensen T."/>
            <person name="Nielsen M.R."/>
            <person name="Sondergaard T.E."/>
            <person name="Sorensen J.L."/>
            <person name="Fitzpatrick D.A."/>
            <person name="Frisvad J.C."/>
            <person name="Nielsen K.L."/>
        </authorList>
    </citation>
    <scope>NUCLEOTIDE SEQUENCE [LARGE SCALE GENOMIC DNA]</scope>
    <source>
        <strain evidence="2 3">IBT 3361</strain>
    </source>
</reference>
<sequence>MDPEVKAQKQVDCLTRVRENQRRSRARKQQHVRELEQRLATFQEEARQTGIGNRIAL</sequence>
<dbReference type="SUPFAM" id="SSF57959">
    <property type="entry name" value="Leucine zipper domain"/>
    <property type="match status" value="1"/>
</dbReference>
<feature type="coiled-coil region" evidence="1">
    <location>
        <begin position="18"/>
        <end position="45"/>
    </location>
</feature>
<gene>
    <name evidence="2" type="ORF">N7505_007800</name>
</gene>
<dbReference type="Gene3D" id="1.20.5.170">
    <property type="match status" value="1"/>
</dbReference>
<protein>
    <recommendedName>
        <fullName evidence="4">BZIP domain-containing protein</fullName>
    </recommendedName>
</protein>
<keyword evidence="1" id="KW-0175">Coiled coil</keyword>
<proteinExistence type="predicted"/>
<organism evidence="2 3">
    <name type="scientific">Penicillium chrysogenum</name>
    <name type="common">Penicillium notatum</name>
    <dbReference type="NCBI Taxonomy" id="5076"/>
    <lineage>
        <taxon>Eukaryota</taxon>
        <taxon>Fungi</taxon>
        <taxon>Dikarya</taxon>
        <taxon>Ascomycota</taxon>
        <taxon>Pezizomycotina</taxon>
        <taxon>Eurotiomycetes</taxon>
        <taxon>Eurotiomycetidae</taxon>
        <taxon>Eurotiales</taxon>
        <taxon>Aspergillaceae</taxon>
        <taxon>Penicillium</taxon>
        <taxon>Penicillium chrysogenum species complex</taxon>
    </lineage>
</organism>
<comment type="caution">
    <text evidence="2">The sequence shown here is derived from an EMBL/GenBank/DDBJ whole genome shotgun (WGS) entry which is preliminary data.</text>
</comment>
<dbReference type="Proteomes" id="UP001220256">
    <property type="component" value="Unassembled WGS sequence"/>
</dbReference>
<keyword evidence="3" id="KW-1185">Reference proteome</keyword>